<gene>
    <name evidence="1" type="ORF">QQS21_001931</name>
</gene>
<dbReference type="InterPro" id="IPR023213">
    <property type="entry name" value="CAT-like_dom_sf"/>
</dbReference>
<evidence type="ECO:0000313" key="1">
    <source>
        <dbReference type="EMBL" id="KAK2612082.1"/>
    </source>
</evidence>
<dbReference type="Proteomes" id="UP001251528">
    <property type="component" value="Unassembled WGS sequence"/>
</dbReference>
<dbReference type="EMBL" id="JASWJB010000021">
    <property type="protein sequence ID" value="KAK2612082.1"/>
    <property type="molecule type" value="Genomic_DNA"/>
</dbReference>
<proteinExistence type="predicted"/>
<dbReference type="AlphaFoldDB" id="A0AAJ0D020"/>
<reference evidence="1" key="1">
    <citation type="submission" date="2023-06" db="EMBL/GenBank/DDBJ databases">
        <title>Conoideocrella luteorostrata (Hypocreales: Clavicipitaceae), a potential biocontrol fungus for elongate hemlock scale in United States Christmas tree production areas.</title>
        <authorList>
            <person name="Barrett H."/>
            <person name="Lovett B."/>
            <person name="Macias A.M."/>
            <person name="Stajich J.E."/>
            <person name="Kasson M.T."/>
        </authorList>
    </citation>
    <scope>NUCLEOTIDE SEQUENCE</scope>
    <source>
        <strain evidence="1">ARSEF 14590</strain>
    </source>
</reference>
<keyword evidence="2" id="KW-1185">Reference proteome</keyword>
<name>A0AAJ0D020_9HYPO</name>
<sequence>MTFLARLLGLRPSPPAPQLYPTDEVVPMHLFDNNSMMRSYDLFWTFRFEEVLDAEKLGSSLTHLVETGDWRKLGGRWRLNPDGNLEVHIPRPFTPQRPAIYFTQEHFDINISEHALASSFPKAGERAEIFPSAVNLAPLAYGPGAPRCIDDYLRGDFPQLSLHVVTFQDATLVSVNWNHAMTDLGGFAAIIKAWVACLNGKEPPPFMSMDDGMRCLYESPPEGQRPIIEDMILSGWRKASWIMWFLWDQVWTTTAFKSHTICIPKHQMDVLLRNCRAEAAELAATTGSDPFISEGDIAMSFAVRIAAWSLPVGSRRSVAATGAVDARYRVQHLLCPDAAYVQNAPSGIVVMRRASDILNISVGEQALGMRRDLAKQATEPQMRASAAMVAQILKDTGSLPPMGDASSFFTTCSNWSKSQLLEIMDFSAAVTTSRMANGVQTAKTQGRPVFYHSRFLTMGTFSTCLLVVHGRDANGDMWMSGHSSPRAWEKLIIFINSQK</sequence>
<evidence type="ECO:0000313" key="2">
    <source>
        <dbReference type="Proteomes" id="UP001251528"/>
    </source>
</evidence>
<accession>A0AAJ0D020</accession>
<dbReference type="Gene3D" id="3.30.559.10">
    <property type="entry name" value="Chloramphenicol acetyltransferase-like domain"/>
    <property type="match status" value="2"/>
</dbReference>
<comment type="caution">
    <text evidence="1">The sequence shown here is derived from an EMBL/GenBank/DDBJ whole genome shotgun (WGS) entry which is preliminary data.</text>
</comment>
<organism evidence="1 2">
    <name type="scientific">Conoideocrella luteorostrata</name>
    <dbReference type="NCBI Taxonomy" id="1105319"/>
    <lineage>
        <taxon>Eukaryota</taxon>
        <taxon>Fungi</taxon>
        <taxon>Dikarya</taxon>
        <taxon>Ascomycota</taxon>
        <taxon>Pezizomycotina</taxon>
        <taxon>Sordariomycetes</taxon>
        <taxon>Hypocreomycetidae</taxon>
        <taxon>Hypocreales</taxon>
        <taxon>Clavicipitaceae</taxon>
        <taxon>Conoideocrella</taxon>
    </lineage>
</organism>
<protein>
    <submittedName>
        <fullName evidence="1">Uncharacterized protein</fullName>
    </submittedName>
</protein>